<dbReference type="GO" id="GO:0006412">
    <property type="term" value="P:translation"/>
    <property type="evidence" value="ECO:0007669"/>
    <property type="project" value="InterPro"/>
</dbReference>
<comment type="caution">
    <text evidence="9">The sequence shown here is derived from an EMBL/GenBank/DDBJ whole genome shotgun (WGS) entry which is preliminary data.</text>
</comment>
<dbReference type="AlphaFoldDB" id="A0AAP0CNN4"/>
<feature type="region of interest" description="Disordered" evidence="7">
    <location>
        <begin position="279"/>
        <end position="298"/>
    </location>
</feature>
<dbReference type="GO" id="GO:0005737">
    <property type="term" value="C:cytoplasm"/>
    <property type="evidence" value="ECO:0007669"/>
    <property type="project" value="UniProtKB-SubCell"/>
</dbReference>
<gene>
    <name evidence="9" type="ORF">SSX86_022318</name>
</gene>
<comment type="similarity">
    <text evidence="2">Belongs to the universal ribosomal protein uL18 family.</text>
</comment>
<dbReference type="Gene3D" id="3.30.420.100">
    <property type="match status" value="2"/>
</dbReference>
<feature type="compositionally biased region" description="Basic and acidic residues" evidence="7">
    <location>
        <begin position="283"/>
        <end position="294"/>
    </location>
</feature>
<feature type="domain" description="Large ribosomal subunit protein uL18 C-terminal eukaryotes" evidence="8">
    <location>
        <begin position="268"/>
        <end position="322"/>
    </location>
</feature>
<dbReference type="Proteomes" id="UP001408789">
    <property type="component" value="Unassembled WGS sequence"/>
</dbReference>
<dbReference type="GO" id="GO:1990904">
    <property type="term" value="C:ribonucleoprotein complex"/>
    <property type="evidence" value="ECO:0007669"/>
    <property type="project" value="UniProtKB-KW"/>
</dbReference>
<evidence type="ECO:0000256" key="2">
    <source>
        <dbReference type="ARBA" id="ARBA00007116"/>
    </source>
</evidence>
<feature type="compositionally biased region" description="Basic and acidic residues" evidence="7">
    <location>
        <begin position="575"/>
        <end position="586"/>
    </location>
</feature>
<protein>
    <recommendedName>
        <fullName evidence="8">Large ribosomal subunit protein uL18 C-terminal eukaryotes domain-containing protein</fullName>
    </recommendedName>
</protein>
<dbReference type="InterPro" id="IPR057268">
    <property type="entry name" value="Ribosomal_L18"/>
</dbReference>
<name>A0AAP0CNN4_9ASTR</name>
<keyword evidence="10" id="KW-1185">Reference proteome</keyword>
<feature type="compositionally biased region" description="Basic residues" evidence="7">
    <location>
        <begin position="1059"/>
        <end position="1072"/>
    </location>
</feature>
<dbReference type="PANTHER" id="PTHR37766">
    <property type="entry name" value="OS01G0897100 PROTEIN"/>
    <property type="match status" value="1"/>
</dbReference>
<dbReference type="SUPFAM" id="SSF53137">
    <property type="entry name" value="Translational machinery components"/>
    <property type="match status" value="2"/>
</dbReference>
<dbReference type="Pfam" id="PF14204">
    <property type="entry name" value="Ribosomal_L18_c"/>
    <property type="match status" value="2"/>
</dbReference>
<evidence type="ECO:0000256" key="6">
    <source>
        <dbReference type="ARBA" id="ARBA00023274"/>
    </source>
</evidence>
<feature type="region of interest" description="Disordered" evidence="7">
    <location>
        <begin position="1050"/>
        <end position="1075"/>
    </location>
</feature>
<dbReference type="GO" id="GO:0009955">
    <property type="term" value="P:adaxial/abaxial pattern specification"/>
    <property type="evidence" value="ECO:0007669"/>
    <property type="project" value="UniProtKB-ARBA"/>
</dbReference>
<evidence type="ECO:0000256" key="5">
    <source>
        <dbReference type="ARBA" id="ARBA00022980"/>
    </source>
</evidence>
<dbReference type="GO" id="GO:0005840">
    <property type="term" value="C:ribosome"/>
    <property type="evidence" value="ECO:0007669"/>
    <property type="project" value="UniProtKB-KW"/>
</dbReference>
<proteinExistence type="inferred from homology"/>
<feature type="region of interest" description="Disordered" evidence="7">
    <location>
        <begin position="572"/>
        <end position="591"/>
    </location>
</feature>
<comment type="subunit">
    <text evidence="3">Component of the large ribosomal subunit (LSU).</text>
</comment>
<keyword evidence="4" id="KW-0963">Cytoplasm</keyword>
<evidence type="ECO:0000313" key="9">
    <source>
        <dbReference type="EMBL" id="KAK9057482.1"/>
    </source>
</evidence>
<evidence type="ECO:0000259" key="8">
    <source>
        <dbReference type="Pfam" id="PF14204"/>
    </source>
</evidence>
<keyword evidence="5" id="KW-0689">Ribosomal protein</keyword>
<keyword evidence="6" id="KW-0687">Ribonucleoprotein</keyword>
<dbReference type="CDD" id="cd00432">
    <property type="entry name" value="Ribosomal_L18_L5e"/>
    <property type="match status" value="1"/>
</dbReference>
<evidence type="ECO:0000256" key="3">
    <source>
        <dbReference type="ARBA" id="ARBA00011113"/>
    </source>
</evidence>
<dbReference type="InterPro" id="IPR025607">
    <property type="entry name" value="Ribosomal_uL18_C_euk"/>
</dbReference>
<dbReference type="FunFam" id="3.30.420.100:FF:000002">
    <property type="entry name" value="60S ribosomal protein L5"/>
    <property type="match status" value="1"/>
</dbReference>
<sequence>MIIALFSVEIKSHPFILAYLCNLPATAAHRGLPMVFVKAQKSRSYFKRFQVKFKRRRQGKTDYRARIRLINQDKNKYNTPKFRYVVRFTNKDITAQIISATIAGDIVLASAYAHELPQYGLKVGLTNYAAAYCTGLLLARRVLKKLEMDDEYQGNVEATGEDYSVEPAESRRPFRALLDVGLLRTTTGNRVFGALKGALDGGLDIPHSEKRFAGFNKDGKSLDADIHRKYIYGGHVAAYMNTLIEDEPEKYQSNFADYIKAGVEPDHLEEIYKKVHAAIRADPNPKKPEKQQPKEHKRYNLKKLTYDERKQKLIERLNALNAAAGANDDSDEDDEILRNVLMTNGSKSKKTRSPIIFSGDYALSDFRKNWHRSDTMVNLFLSEPEWNWAGGDDTVKQRISHLNDLESVIRLLITSQSRSEARLWLCKDVSGISSLSCRKICELFLTLLRTSSQKKDLAAQILQMIFEKQPKKAGSILAKRSDMLEDFFGALDGGLDIPHSEKRFAGFNKDGKSLDADIHRKYIYGGHVAAYMNTLIEDEPEKYQSNFADYIKAGVEPDHLEEIYKKVHAAIRADPNPKKPEKQQPKEHKRYNLKKLTYEQKLIERLNALNAAAGANDDSDEDDEKNWRTSDTMVNLFLSEPDWNWDGGDETVKQRISHLNDLEYVIRLLITSQSRSEARLWLCKDVSGISSLSRRKICELFLTLLRTSSQKKDLAAQILQMIFEKQPKKAGSILAKRGDMLEEFFGGNTRRILLWFSNFSGTSDMEHRKGARALSQFAFKNRDICWEELEWKGKHGQSPAMVATKPHYFLDLDVEQTVENFLENVPEFWSSHEFADTLKDGDILFLDMKFFINMFLRLMYKEDMEEIWKIVNEFLMEESFSSLCSHLLVALNERELCVFLDLLTNFLDSNTKPKDYADTYQYLEVILPRLNGLDSIDELLLFNTLINRGRQLVQLLQEDEHREEKTQIKDIVQKICTLPENPNYLIPIIKGRSKKESINSIKLLGLQSWALHYFMSDGYWASEDWESLFNSNGVRFRHAGKHELLHDNRLTDDSDSDSRRKKKGKRRKKRRNSTHDDSFDVDFVEFDFEYNRMDFQSKGSYWLLSIDGYSTSWSSADLPEYLSKHCFSTWMKWGFSRWGDSAS</sequence>
<dbReference type="InterPro" id="IPR005485">
    <property type="entry name" value="Rbsml_uL18_euk_arch"/>
</dbReference>
<dbReference type="PRINTS" id="PR00058">
    <property type="entry name" value="RIBOSOMALL5"/>
</dbReference>
<evidence type="ECO:0000256" key="4">
    <source>
        <dbReference type="ARBA" id="ARBA00022490"/>
    </source>
</evidence>
<accession>A0AAP0CNN4</accession>
<evidence type="ECO:0000313" key="10">
    <source>
        <dbReference type="Proteomes" id="UP001408789"/>
    </source>
</evidence>
<organism evidence="9 10">
    <name type="scientific">Deinandra increscens subsp. villosa</name>
    <dbReference type="NCBI Taxonomy" id="3103831"/>
    <lineage>
        <taxon>Eukaryota</taxon>
        <taxon>Viridiplantae</taxon>
        <taxon>Streptophyta</taxon>
        <taxon>Embryophyta</taxon>
        <taxon>Tracheophyta</taxon>
        <taxon>Spermatophyta</taxon>
        <taxon>Magnoliopsida</taxon>
        <taxon>eudicotyledons</taxon>
        <taxon>Gunneridae</taxon>
        <taxon>Pentapetalae</taxon>
        <taxon>asterids</taxon>
        <taxon>campanulids</taxon>
        <taxon>Asterales</taxon>
        <taxon>Asteraceae</taxon>
        <taxon>Asteroideae</taxon>
        <taxon>Heliantheae alliance</taxon>
        <taxon>Madieae</taxon>
        <taxon>Madiinae</taxon>
        <taxon>Deinandra</taxon>
    </lineage>
</organism>
<evidence type="ECO:0000256" key="7">
    <source>
        <dbReference type="SAM" id="MobiDB-lite"/>
    </source>
</evidence>
<dbReference type="GO" id="GO:0009965">
    <property type="term" value="P:leaf morphogenesis"/>
    <property type="evidence" value="ECO:0007669"/>
    <property type="project" value="UniProtKB-ARBA"/>
</dbReference>
<comment type="subcellular location">
    <subcellularLocation>
        <location evidence="1">Cytoplasm</location>
    </subcellularLocation>
</comment>
<dbReference type="HAMAP" id="MF_01337_A">
    <property type="entry name" value="Ribosomal_uL18_A"/>
    <property type="match status" value="1"/>
</dbReference>
<dbReference type="GO" id="GO:0008097">
    <property type="term" value="F:5S rRNA binding"/>
    <property type="evidence" value="ECO:0007669"/>
    <property type="project" value="InterPro"/>
</dbReference>
<dbReference type="PANTHER" id="PTHR37766:SF1">
    <property type="entry name" value="OS01G0897100 PROTEIN"/>
    <property type="match status" value="1"/>
</dbReference>
<dbReference type="GO" id="GO:0003735">
    <property type="term" value="F:structural constituent of ribosome"/>
    <property type="evidence" value="ECO:0007669"/>
    <property type="project" value="InterPro"/>
</dbReference>
<evidence type="ECO:0000256" key="1">
    <source>
        <dbReference type="ARBA" id="ARBA00004496"/>
    </source>
</evidence>
<dbReference type="EMBL" id="JBCNJP010000023">
    <property type="protein sequence ID" value="KAK9057482.1"/>
    <property type="molecule type" value="Genomic_DNA"/>
</dbReference>
<feature type="domain" description="Large ribosomal subunit protein uL18 C-terminal eukaryotes" evidence="8">
    <location>
        <begin position="560"/>
        <end position="601"/>
    </location>
</feature>
<dbReference type="Pfam" id="PF17144">
    <property type="entry name" value="Ribosomal_L5e"/>
    <property type="match status" value="1"/>
</dbReference>
<reference evidence="9 10" key="1">
    <citation type="submission" date="2024-04" db="EMBL/GenBank/DDBJ databases">
        <title>The reference genome of an endangered Asteraceae, Deinandra increscens subsp. villosa, native to the Central Coast of California.</title>
        <authorList>
            <person name="Guilliams M."/>
            <person name="Hasenstab-Lehman K."/>
            <person name="Meyer R."/>
            <person name="Mcevoy S."/>
        </authorList>
    </citation>
    <scope>NUCLEOTIDE SEQUENCE [LARGE SCALE GENOMIC DNA]</scope>
    <source>
        <tissue evidence="9">Leaf</tissue>
    </source>
</reference>
<dbReference type="GO" id="GO:0051301">
    <property type="term" value="P:cell division"/>
    <property type="evidence" value="ECO:0007669"/>
    <property type="project" value="UniProtKB-ARBA"/>
</dbReference>